<accession>A0ABP0W5I5</accession>
<reference evidence="2" key="1">
    <citation type="submission" date="2024-02" db="EMBL/GenBank/DDBJ databases">
        <authorList>
            <consortium name="ELIXIR-Norway"/>
            <consortium name="Elixir Norway"/>
        </authorList>
    </citation>
    <scope>NUCLEOTIDE SEQUENCE</scope>
</reference>
<proteinExistence type="predicted"/>
<feature type="compositionally biased region" description="Polar residues" evidence="1">
    <location>
        <begin position="1"/>
        <end position="12"/>
    </location>
</feature>
<evidence type="ECO:0000313" key="2">
    <source>
        <dbReference type="EMBL" id="CAK9262054.1"/>
    </source>
</evidence>
<protein>
    <submittedName>
        <fullName evidence="2">Uncharacterized protein</fullName>
    </submittedName>
</protein>
<organism evidence="2 3">
    <name type="scientific">Sphagnum jensenii</name>
    <dbReference type="NCBI Taxonomy" id="128206"/>
    <lineage>
        <taxon>Eukaryota</taxon>
        <taxon>Viridiplantae</taxon>
        <taxon>Streptophyta</taxon>
        <taxon>Embryophyta</taxon>
        <taxon>Bryophyta</taxon>
        <taxon>Sphagnophytina</taxon>
        <taxon>Sphagnopsida</taxon>
        <taxon>Sphagnales</taxon>
        <taxon>Sphagnaceae</taxon>
        <taxon>Sphagnum</taxon>
    </lineage>
</organism>
<evidence type="ECO:0000313" key="3">
    <source>
        <dbReference type="Proteomes" id="UP001497444"/>
    </source>
</evidence>
<name>A0ABP0W5I5_9BRYO</name>
<dbReference type="EMBL" id="OZ020109">
    <property type="protein sequence ID" value="CAK9262054.1"/>
    <property type="molecule type" value="Genomic_DNA"/>
</dbReference>
<sequence>MLLQRVQSQSCHGSRVSDALNPAAIPSSVPPAVLAEVDARVDNLRLSAPPSPACTRTGSEVFRRERMGALHSHL</sequence>
<evidence type="ECO:0000256" key="1">
    <source>
        <dbReference type="SAM" id="MobiDB-lite"/>
    </source>
</evidence>
<gene>
    <name evidence="2" type="ORF">CSSPJE1EN1_LOCUS7532</name>
</gene>
<keyword evidence="3" id="KW-1185">Reference proteome</keyword>
<dbReference type="Proteomes" id="UP001497444">
    <property type="component" value="Chromosome 14"/>
</dbReference>
<feature type="region of interest" description="Disordered" evidence="1">
    <location>
        <begin position="1"/>
        <end position="22"/>
    </location>
</feature>